<keyword evidence="6 8" id="KW-0694">RNA-binding</keyword>
<evidence type="ECO:0000256" key="3">
    <source>
        <dbReference type="ARBA" id="ARBA00008557"/>
    </source>
</evidence>
<keyword evidence="14" id="KW-1185">Reference proteome</keyword>
<dbReference type="Gene3D" id="3.30.70.330">
    <property type="match status" value="4"/>
</dbReference>
<evidence type="ECO:0000256" key="1">
    <source>
        <dbReference type="ARBA" id="ARBA00004123"/>
    </source>
</evidence>
<keyword evidence="4 9" id="KW-0963">Cytoplasm</keyword>
<dbReference type="InterPro" id="IPR036053">
    <property type="entry name" value="PABP-dom"/>
</dbReference>
<dbReference type="Pfam" id="PF00076">
    <property type="entry name" value="RRM_1"/>
    <property type="match status" value="4"/>
</dbReference>
<dbReference type="FunFam" id="3.30.70.330:FF:000003">
    <property type="entry name" value="Polyadenylate-binding protein"/>
    <property type="match status" value="1"/>
</dbReference>
<dbReference type="GO" id="GO:0005634">
    <property type="term" value="C:nucleus"/>
    <property type="evidence" value="ECO:0007669"/>
    <property type="project" value="UniProtKB-SubCell"/>
</dbReference>
<evidence type="ECO:0000256" key="6">
    <source>
        <dbReference type="ARBA" id="ARBA00022884"/>
    </source>
</evidence>
<reference evidence="13 14" key="1">
    <citation type="journal article" date="2023" name="Nat. Commun.">
        <title>Origin of minicircular mitochondrial genomes in red algae.</title>
        <authorList>
            <person name="Lee Y."/>
            <person name="Cho C.H."/>
            <person name="Lee Y.M."/>
            <person name="Park S.I."/>
            <person name="Yang J.H."/>
            <person name="West J.A."/>
            <person name="Bhattacharya D."/>
            <person name="Yoon H.S."/>
        </authorList>
    </citation>
    <scope>NUCLEOTIDE SEQUENCE [LARGE SCALE GENOMIC DNA]</scope>
    <source>
        <strain evidence="13 14">CCMP1338</strain>
        <tissue evidence="13">Whole cell</tissue>
    </source>
</reference>
<dbReference type="Gene3D" id="1.10.1900.10">
    <property type="entry name" value="c-terminal domain of poly(a) binding protein"/>
    <property type="match status" value="1"/>
</dbReference>
<dbReference type="SMART" id="SM00360">
    <property type="entry name" value="RRM"/>
    <property type="match status" value="4"/>
</dbReference>
<feature type="domain" description="RRM" evidence="11">
    <location>
        <begin position="260"/>
        <end position="337"/>
    </location>
</feature>
<dbReference type="InterPro" id="IPR012677">
    <property type="entry name" value="Nucleotide-bd_a/b_plait_sf"/>
</dbReference>
<dbReference type="CDD" id="cd12379">
    <property type="entry name" value="RRM2_I_PABPs"/>
    <property type="match status" value="1"/>
</dbReference>
<feature type="domain" description="RRM" evidence="11">
    <location>
        <begin position="352"/>
        <end position="430"/>
    </location>
</feature>
<proteinExistence type="inferred from homology"/>
<feature type="region of interest" description="Disordered" evidence="10">
    <location>
        <begin position="606"/>
        <end position="671"/>
    </location>
</feature>
<evidence type="ECO:0000256" key="8">
    <source>
        <dbReference type="PROSITE-ProRule" id="PRU00176"/>
    </source>
</evidence>
<feature type="compositionally biased region" description="Gly residues" evidence="10">
    <location>
        <begin position="642"/>
        <end position="664"/>
    </location>
</feature>
<evidence type="ECO:0000259" key="11">
    <source>
        <dbReference type="PROSITE" id="PS50102"/>
    </source>
</evidence>
<dbReference type="PROSITE" id="PS50102">
    <property type="entry name" value="RRM"/>
    <property type="match status" value="4"/>
</dbReference>
<evidence type="ECO:0000313" key="13">
    <source>
        <dbReference type="EMBL" id="KAJ8906737.1"/>
    </source>
</evidence>
<feature type="region of interest" description="Disordered" evidence="10">
    <location>
        <begin position="1"/>
        <end position="139"/>
    </location>
</feature>
<organism evidence="13 14">
    <name type="scientific">Rhodosorus marinus</name>
    <dbReference type="NCBI Taxonomy" id="101924"/>
    <lineage>
        <taxon>Eukaryota</taxon>
        <taxon>Rhodophyta</taxon>
        <taxon>Stylonematophyceae</taxon>
        <taxon>Stylonematales</taxon>
        <taxon>Stylonemataceae</taxon>
        <taxon>Rhodosorus</taxon>
    </lineage>
</organism>
<dbReference type="FunFam" id="3.30.70.330:FF:000651">
    <property type="entry name" value="Poly(A) binding protein cytoplasmic 1 like"/>
    <property type="match status" value="1"/>
</dbReference>
<feature type="compositionally biased region" description="Low complexity" evidence="10">
    <location>
        <begin position="71"/>
        <end position="99"/>
    </location>
</feature>
<accession>A0AAV8UZJ1</accession>
<evidence type="ECO:0000256" key="9">
    <source>
        <dbReference type="RuleBase" id="RU362004"/>
    </source>
</evidence>
<keyword evidence="5" id="KW-0677">Repeat</keyword>
<evidence type="ECO:0000256" key="2">
    <source>
        <dbReference type="ARBA" id="ARBA00004496"/>
    </source>
</evidence>
<feature type="domain" description="RRM" evidence="11">
    <location>
        <begin position="456"/>
        <end position="533"/>
    </location>
</feature>
<protein>
    <recommendedName>
        <fullName evidence="9">Polyadenylate-binding protein</fullName>
        <shortName evidence="9">PABP</shortName>
    </recommendedName>
</protein>
<comment type="similarity">
    <text evidence="3 9">Belongs to the polyadenylate-binding protein type-1 family.</text>
</comment>
<dbReference type="SMART" id="SM00517">
    <property type="entry name" value="PolyA"/>
    <property type="match status" value="1"/>
</dbReference>
<dbReference type="InterPro" id="IPR006515">
    <property type="entry name" value="PABP_1234"/>
</dbReference>
<dbReference type="NCBIfam" id="TIGR01628">
    <property type="entry name" value="PABP-1234"/>
    <property type="match status" value="1"/>
</dbReference>
<sequence length="794" mass="84734">MSTQAENPTVAPAQGDAAEPATDASVATPAGEESTAVKETTAASVATPAGEESTAVKETTAAEQSDDAAGEDTTAAAPADATAAEPAATEPAETGAPEGDNPTEVAGAEKSSEAEGKIDPAEPVTPVAMPDESAAAYPQDISGSSAENEEMVIGPDGELVSPDAPQASASLYIGDLHPDVTQQDLYELFSQVGQISSSRICRHSETRKSRGYGYVNFQSVLDAERALDTMNYHSSAITRDRPLRIMWRHRDPSLRKYGQGNLFIKNLDKSMDIKTLNDVFSPYGHIMSCKVQTDENGVSQGFGFVHFEKKESADRAIEEVNGMKINGKPVYVGPFMSKKDREATGQAHKTFTNVYIKYLDESVCSKEKVEELFSKFGEITSTYVPNGENGTPKGVAFVNFKDPSGAEQAVDEMNEVEVAGKKLYVSRAQRKLERDAVLRQRYESLKLERFKKLQGVNLYVKNLSEDIDDENLRGIFTPYGEITSCKIMRDDRNNSKGFGFVCYASQADANKAVSELNGQMIGGKPIYVALAQRKEFRKAQLERMRAANAMSPMYPPAGAPLFYQNAGVAQLNPAAMAAVAAGRGVPQQYISQYMLGRGAPVPGGVVPAGRGFPPQAVPTLPGAYDTTGVGATPQRTRSGRSRPGGPGSGRGGPQQGGRGRGGSHPTGSQQQIRYTATARNAQTPNAAQPMAAAPAPATVPAPETVAAMPGANGQTPLTIEMLANASPAEQKTMLGERLYPLIYEREQQLAAKLTGMMIGLDISEILHLLESPAALEENIKEALEVLQEHNDTAS</sequence>
<dbReference type="PROSITE" id="PS51309">
    <property type="entry name" value="PABC"/>
    <property type="match status" value="1"/>
</dbReference>
<name>A0AAV8UZJ1_9RHOD</name>
<dbReference type="InterPro" id="IPR000504">
    <property type="entry name" value="RRM_dom"/>
</dbReference>
<dbReference type="SUPFAM" id="SSF63570">
    <property type="entry name" value="PABC (PABP) domain"/>
    <property type="match status" value="1"/>
</dbReference>
<dbReference type="SUPFAM" id="SSF54928">
    <property type="entry name" value="RNA-binding domain, RBD"/>
    <property type="match status" value="2"/>
</dbReference>
<dbReference type="Pfam" id="PF00658">
    <property type="entry name" value="MLLE"/>
    <property type="match status" value="1"/>
</dbReference>
<dbReference type="GO" id="GO:0003723">
    <property type="term" value="F:RNA binding"/>
    <property type="evidence" value="ECO:0007669"/>
    <property type="project" value="UniProtKB-UniRule"/>
</dbReference>
<dbReference type="AlphaFoldDB" id="A0AAV8UZJ1"/>
<dbReference type="CDD" id="cd12381">
    <property type="entry name" value="RRM4_I_PABPs"/>
    <property type="match status" value="1"/>
</dbReference>
<keyword evidence="7" id="KW-0539">Nucleus</keyword>
<evidence type="ECO:0000256" key="10">
    <source>
        <dbReference type="SAM" id="MobiDB-lite"/>
    </source>
</evidence>
<dbReference type="InterPro" id="IPR003954">
    <property type="entry name" value="RRM_euk-type"/>
</dbReference>
<dbReference type="InterPro" id="IPR002004">
    <property type="entry name" value="PABP_HYD_C"/>
</dbReference>
<comment type="caution">
    <text evidence="13">The sequence shown here is derived from an EMBL/GenBank/DDBJ whole genome shotgun (WGS) entry which is preliminary data.</text>
</comment>
<evidence type="ECO:0000256" key="4">
    <source>
        <dbReference type="ARBA" id="ARBA00022490"/>
    </source>
</evidence>
<feature type="compositionally biased region" description="Basic and acidic residues" evidence="10">
    <location>
        <begin position="110"/>
        <end position="120"/>
    </location>
</feature>
<feature type="domain" description="PABC" evidence="12">
    <location>
        <begin position="714"/>
        <end position="791"/>
    </location>
</feature>
<dbReference type="GO" id="GO:0005737">
    <property type="term" value="C:cytoplasm"/>
    <property type="evidence" value="ECO:0007669"/>
    <property type="project" value="UniProtKB-SubCell"/>
</dbReference>
<dbReference type="SMART" id="SM00361">
    <property type="entry name" value="RRM_1"/>
    <property type="match status" value="3"/>
</dbReference>
<evidence type="ECO:0000256" key="7">
    <source>
        <dbReference type="ARBA" id="ARBA00023242"/>
    </source>
</evidence>
<comment type="function">
    <text evidence="9">Binds the poly(A) tail of mRNA.</text>
</comment>
<dbReference type="PANTHER" id="PTHR24012">
    <property type="entry name" value="RNA BINDING PROTEIN"/>
    <property type="match status" value="1"/>
</dbReference>
<feature type="domain" description="RRM" evidence="11">
    <location>
        <begin position="169"/>
        <end position="250"/>
    </location>
</feature>
<comment type="subcellular location">
    <subcellularLocation>
        <location evidence="2 9">Cytoplasm</location>
    </subcellularLocation>
    <subcellularLocation>
        <location evidence="1">Nucleus</location>
    </subcellularLocation>
</comment>
<gene>
    <name evidence="13" type="ORF">NDN08_003226</name>
</gene>
<evidence type="ECO:0000259" key="12">
    <source>
        <dbReference type="PROSITE" id="PS51309"/>
    </source>
</evidence>
<evidence type="ECO:0000256" key="5">
    <source>
        <dbReference type="ARBA" id="ARBA00022737"/>
    </source>
</evidence>
<dbReference type="InterPro" id="IPR035979">
    <property type="entry name" value="RBD_domain_sf"/>
</dbReference>
<evidence type="ECO:0000313" key="14">
    <source>
        <dbReference type="Proteomes" id="UP001157974"/>
    </source>
</evidence>
<dbReference type="InterPro" id="IPR045305">
    <property type="entry name" value="RRM2_I_PABPs"/>
</dbReference>
<dbReference type="Proteomes" id="UP001157974">
    <property type="component" value="Unassembled WGS sequence"/>
</dbReference>
<dbReference type="EMBL" id="JAMWBK010000003">
    <property type="protein sequence ID" value="KAJ8906737.1"/>
    <property type="molecule type" value="Genomic_DNA"/>
</dbReference>